<dbReference type="AlphaFoldDB" id="A0A0A9EKH3"/>
<evidence type="ECO:0000256" key="1">
    <source>
        <dbReference type="SAM" id="MobiDB-lite"/>
    </source>
</evidence>
<proteinExistence type="predicted"/>
<accession>A0A0A9EKH3</accession>
<reference evidence="2" key="2">
    <citation type="journal article" date="2015" name="Data Brief">
        <title>Shoot transcriptome of the giant reed, Arundo donax.</title>
        <authorList>
            <person name="Barrero R.A."/>
            <person name="Guerrero F.D."/>
            <person name="Moolhuijzen P."/>
            <person name="Goolsby J.A."/>
            <person name="Tidwell J."/>
            <person name="Bellgard S.E."/>
            <person name="Bellgard M.I."/>
        </authorList>
    </citation>
    <scope>NUCLEOTIDE SEQUENCE</scope>
    <source>
        <tissue evidence="2">Shoot tissue taken approximately 20 cm above the soil surface</tissue>
    </source>
</reference>
<feature type="region of interest" description="Disordered" evidence="1">
    <location>
        <begin position="1"/>
        <end position="24"/>
    </location>
</feature>
<protein>
    <submittedName>
        <fullName evidence="2">Uncharacterized protein</fullName>
    </submittedName>
</protein>
<name>A0A0A9EKH3_ARUDO</name>
<organism evidence="2">
    <name type="scientific">Arundo donax</name>
    <name type="common">Giant reed</name>
    <name type="synonym">Donax arundinaceus</name>
    <dbReference type="NCBI Taxonomy" id="35708"/>
    <lineage>
        <taxon>Eukaryota</taxon>
        <taxon>Viridiplantae</taxon>
        <taxon>Streptophyta</taxon>
        <taxon>Embryophyta</taxon>
        <taxon>Tracheophyta</taxon>
        <taxon>Spermatophyta</taxon>
        <taxon>Magnoliopsida</taxon>
        <taxon>Liliopsida</taxon>
        <taxon>Poales</taxon>
        <taxon>Poaceae</taxon>
        <taxon>PACMAD clade</taxon>
        <taxon>Arundinoideae</taxon>
        <taxon>Arundineae</taxon>
        <taxon>Arundo</taxon>
    </lineage>
</organism>
<dbReference type="EMBL" id="GBRH01196666">
    <property type="protein sequence ID" value="JAE01230.1"/>
    <property type="molecule type" value="Transcribed_RNA"/>
</dbReference>
<reference evidence="2" key="1">
    <citation type="submission" date="2014-09" db="EMBL/GenBank/DDBJ databases">
        <authorList>
            <person name="Magalhaes I.L.F."/>
            <person name="Oliveira U."/>
            <person name="Santos F.R."/>
            <person name="Vidigal T.H.D.A."/>
            <person name="Brescovit A.D."/>
            <person name="Santos A.J."/>
        </authorList>
    </citation>
    <scope>NUCLEOTIDE SEQUENCE</scope>
    <source>
        <tissue evidence="2">Shoot tissue taken approximately 20 cm above the soil surface</tissue>
    </source>
</reference>
<evidence type="ECO:0000313" key="2">
    <source>
        <dbReference type="EMBL" id="JAE01230.1"/>
    </source>
</evidence>
<sequence length="112" mass="12307">MARGPDDAACAGARRGGSAQGDAIGARCPRGAVARLEVRRCVARRCEAPMATRSARSVRRRYQGRPTRAQAWRDWMRRSGARSWSTGGVALAPRRRRRITALGASGWMKSRL</sequence>